<organism evidence="1 2">
    <name type="scientific">Leucothrix pacifica</name>
    <dbReference type="NCBI Taxonomy" id="1247513"/>
    <lineage>
        <taxon>Bacteria</taxon>
        <taxon>Pseudomonadati</taxon>
        <taxon>Pseudomonadota</taxon>
        <taxon>Gammaproteobacteria</taxon>
        <taxon>Thiotrichales</taxon>
        <taxon>Thiotrichaceae</taxon>
        <taxon>Leucothrix</taxon>
    </lineage>
</organism>
<dbReference type="OrthoDB" id="6064752at2"/>
<gene>
    <name evidence="1" type="ORF">DKW60_20305</name>
</gene>
<dbReference type="RefSeq" id="WP_109839495.1">
    <property type="nucleotide sequence ID" value="NZ_QGKM01000081.1"/>
</dbReference>
<keyword evidence="2" id="KW-1185">Reference proteome</keyword>
<protein>
    <submittedName>
        <fullName evidence="1">Uncharacterized protein</fullName>
    </submittedName>
</protein>
<evidence type="ECO:0000313" key="2">
    <source>
        <dbReference type="Proteomes" id="UP000245539"/>
    </source>
</evidence>
<name>A0A317C5G2_9GAMM</name>
<dbReference type="EMBL" id="QGKM01000081">
    <property type="protein sequence ID" value="PWQ92603.1"/>
    <property type="molecule type" value="Genomic_DNA"/>
</dbReference>
<evidence type="ECO:0000313" key="1">
    <source>
        <dbReference type="EMBL" id="PWQ92603.1"/>
    </source>
</evidence>
<dbReference type="Proteomes" id="UP000245539">
    <property type="component" value="Unassembled WGS sequence"/>
</dbReference>
<proteinExistence type="predicted"/>
<sequence>MSKVRFNRRPMPLIAEYRPIYKIFQILSILEYSSRGGKSSLIRLHLINWVLKTESRKEELATLAADANIPFKVWGVDPILNVALQFSVAQKLITQKSDAYSITFEGKKLLKLAKEQDIELRDSSYLGRLGKRITEKMVEEIVNKWN</sequence>
<reference evidence="1 2" key="1">
    <citation type="submission" date="2018-05" db="EMBL/GenBank/DDBJ databases">
        <title>Leucothrix arctica sp. nov., isolated from Arctic seawater.</title>
        <authorList>
            <person name="Choi A."/>
            <person name="Baek K."/>
        </authorList>
    </citation>
    <scope>NUCLEOTIDE SEQUENCE [LARGE SCALE GENOMIC DNA]</scope>
    <source>
        <strain evidence="1 2">JCM 18388</strain>
    </source>
</reference>
<dbReference type="AlphaFoldDB" id="A0A317C5G2"/>
<accession>A0A317C5G2</accession>
<comment type="caution">
    <text evidence="1">The sequence shown here is derived from an EMBL/GenBank/DDBJ whole genome shotgun (WGS) entry which is preliminary data.</text>
</comment>